<accession>A0A024SDL4</accession>
<sequence>MSTSYCLLEAAPSTSSRYLDLQPSPARNPKDIQDVLERAQRVQFLQEQRIKELERQLLASRRESAAEFPFFSRLPPELRCRIWRQALPVQNFRPFRFLQPSFLEWKSLAPPTIAGVCREARYVAYQHGGLYCHEFLAPLSWTWFNGDTDVLDLSPFKMTKDSSFIPLQKKLLQETTTILLDVETVDSLLVTGLFGKDSQLPNVRNIHLMAGNTFQVDKQSWHPHAVARLFGGQSFVHVDIEDEQEVARLDQLLLAAMTGADGSFMGKWEKDAITRLQAQIRPSTAKMESWKKTKQLIMRGWISHNSEGFSSDSIPKSCTGDDGLMKEDDVRKLYPRMPVVKLVQTFEPAPVPQLAKWYRECGRPMVEDMRG</sequence>
<gene>
    <name evidence="2" type="ORF">M419DRAFT_34285</name>
</gene>
<proteinExistence type="predicted"/>
<dbReference type="Pfam" id="PF20150">
    <property type="entry name" value="2EXR"/>
    <property type="match status" value="1"/>
</dbReference>
<name>A0A024SDL4_HYPJR</name>
<dbReference type="Proteomes" id="UP000024376">
    <property type="component" value="Unassembled WGS sequence"/>
</dbReference>
<evidence type="ECO:0000313" key="2">
    <source>
        <dbReference type="EMBL" id="ETS03415.1"/>
    </source>
</evidence>
<evidence type="ECO:0000313" key="3">
    <source>
        <dbReference type="Proteomes" id="UP000024376"/>
    </source>
</evidence>
<reference evidence="3" key="1">
    <citation type="journal article" date="2013" name="Ind. Biotechnol.">
        <title>Comparative genomics analysis of Trichoderma reesei strains.</title>
        <authorList>
            <person name="Koike H."/>
            <person name="Aerts A."/>
            <person name="LaButti K."/>
            <person name="Grigoriev I.V."/>
            <person name="Baker S.E."/>
        </authorList>
    </citation>
    <scope>NUCLEOTIDE SEQUENCE [LARGE SCALE GENOMIC DNA]</scope>
    <source>
        <strain evidence="3">ATCC 56765 / BCRC 32924 / NRRL 11460 / Rut C-30</strain>
    </source>
</reference>
<dbReference type="AlphaFoldDB" id="A0A024SDL4"/>
<dbReference type="PANTHER" id="PTHR35910:SF6">
    <property type="entry name" value="2EXR DOMAIN-CONTAINING PROTEIN"/>
    <property type="match status" value="1"/>
</dbReference>
<feature type="domain" description="2EXR" evidence="1">
    <location>
        <begin position="68"/>
        <end position="151"/>
    </location>
</feature>
<evidence type="ECO:0000259" key="1">
    <source>
        <dbReference type="Pfam" id="PF20150"/>
    </source>
</evidence>
<dbReference type="KEGG" id="trr:M419DRAFT_34285"/>
<dbReference type="InterPro" id="IPR045518">
    <property type="entry name" value="2EXR"/>
</dbReference>
<dbReference type="PANTHER" id="PTHR35910">
    <property type="entry name" value="2EXR DOMAIN-CONTAINING PROTEIN"/>
    <property type="match status" value="1"/>
</dbReference>
<organism evidence="2 3">
    <name type="scientific">Hypocrea jecorina (strain ATCC 56765 / BCRC 32924 / NRRL 11460 / Rut C-30)</name>
    <name type="common">Trichoderma reesei</name>
    <dbReference type="NCBI Taxonomy" id="1344414"/>
    <lineage>
        <taxon>Eukaryota</taxon>
        <taxon>Fungi</taxon>
        <taxon>Dikarya</taxon>
        <taxon>Ascomycota</taxon>
        <taxon>Pezizomycotina</taxon>
        <taxon>Sordariomycetes</taxon>
        <taxon>Hypocreomycetidae</taxon>
        <taxon>Hypocreales</taxon>
        <taxon>Hypocreaceae</taxon>
        <taxon>Trichoderma</taxon>
    </lineage>
</organism>
<dbReference type="OrthoDB" id="3473305at2759"/>
<dbReference type="EMBL" id="KI911143">
    <property type="protein sequence ID" value="ETS03415.1"/>
    <property type="molecule type" value="Genomic_DNA"/>
</dbReference>
<protein>
    <recommendedName>
        <fullName evidence="1">2EXR domain-containing protein</fullName>
    </recommendedName>
</protein>
<dbReference type="HOGENOM" id="CLU_611190_0_0_1"/>